<dbReference type="AlphaFoldDB" id="A0A087GVD5"/>
<evidence type="ECO:0000313" key="3">
    <source>
        <dbReference type="Proteomes" id="UP000029120"/>
    </source>
</evidence>
<gene>
    <name evidence="2" type="ordered locus">AALP_Aa5g066400</name>
</gene>
<evidence type="ECO:0000313" key="2">
    <source>
        <dbReference type="EMBL" id="KFK33837.1"/>
    </source>
</evidence>
<evidence type="ECO:0000256" key="1">
    <source>
        <dbReference type="SAM" id="MobiDB-lite"/>
    </source>
</evidence>
<feature type="region of interest" description="Disordered" evidence="1">
    <location>
        <begin position="234"/>
        <end position="254"/>
    </location>
</feature>
<keyword evidence="3" id="KW-1185">Reference proteome</keyword>
<name>A0A087GVD5_ARAAL</name>
<dbReference type="EMBL" id="CM002873">
    <property type="protein sequence ID" value="KFK33837.1"/>
    <property type="molecule type" value="Genomic_DNA"/>
</dbReference>
<reference evidence="3" key="1">
    <citation type="journal article" date="2015" name="Nat. Plants">
        <title>Genome expansion of Arabis alpina linked with retrotransposition and reduced symmetric DNA methylation.</title>
        <authorList>
            <person name="Willing E.M."/>
            <person name="Rawat V."/>
            <person name="Mandakova T."/>
            <person name="Maumus F."/>
            <person name="James G.V."/>
            <person name="Nordstroem K.J."/>
            <person name="Becker C."/>
            <person name="Warthmann N."/>
            <person name="Chica C."/>
            <person name="Szarzynska B."/>
            <person name="Zytnicki M."/>
            <person name="Albani M.C."/>
            <person name="Kiefer C."/>
            <person name="Bergonzi S."/>
            <person name="Castaings L."/>
            <person name="Mateos J.L."/>
            <person name="Berns M.C."/>
            <person name="Bujdoso N."/>
            <person name="Piofczyk T."/>
            <person name="de Lorenzo L."/>
            <person name="Barrero-Sicilia C."/>
            <person name="Mateos I."/>
            <person name="Piednoel M."/>
            <person name="Hagmann J."/>
            <person name="Chen-Min-Tao R."/>
            <person name="Iglesias-Fernandez R."/>
            <person name="Schuster S.C."/>
            <person name="Alonso-Blanco C."/>
            <person name="Roudier F."/>
            <person name="Carbonero P."/>
            <person name="Paz-Ares J."/>
            <person name="Davis S.J."/>
            <person name="Pecinka A."/>
            <person name="Quesneville H."/>
            <person name="Colot V."/>
            <person name="Lysak M.A."/>
            <person name="Weigel D."/>
            <person name="Coupland G."/>
            <person name="Schneeberger K."/>
        </authorList>
    </citation>
    <scope>NUCLEOTIDE SEQUENCE [LARGE SCALE GENOMIC DNA]</scope>
    <source>
        <strain evidence="3">cv. Pajares</strain>
    </source>
</reference>
<proteinExistence type="predicted"/>
<accession>A0A087GVD5</accession>
<dbReference type="Proteomes" id="UP000029120">
    <property type="component" value="Chromosome 5"/>
</dbReference>
<feature type="compositionally biased region" description="Low complexity" evidence="1">
    <location>
        <begin position="234"/>
        <end position="247"/>
    </location>
</feature>
<sequence length="254" mass="26647">MVAENEVIVLDDDSDMDISEPGEWSGGNNNTSHPVEMGLNNGITPTDQEMAVPTAGPDHQFGDVGLDLLDAYMQPTGLATSGGIDDGGFFWEGYTTQNGGLDHHNMLIDIAEPIENALTANHNATTGTNETSPIFTNDLSGEFSSTGSSGYIALMADFEAEYDLAIIPTPPQSPLLQIPAGVEEVVGNGVTQPDVGQTVDPQPLTIIPPEEEAHVVPTLVLSVTYGLLPNGHSHNSGIDDGGSSSEENLTDGEF</sequence>
<organism evidence="2 3">
    <name type="scientific">Arabis alpina</name>
    <name type="common">Alpine rock-cress</name>
    <dbReference type="NCBI Taxonomy" id="50452"/>
    <lineage>
        <taxon>Eukaryota</taxon>
        <taxon>Viridiplantae</taxon>
        <taxon>Streptophyta</taxon>
        <taxon>Embryophyta</taxon>
        <taxon>Tracheophyta</taxon>
        <taxon>Spermatophyta</taxon>
        <taxon>Magnoliopsida</taxon>
        <taxon>eudicotyledons</taxon>
        <taxon>Gunneridae</taxon>
        <taxon>Pentapetalae</taxon>
        <taxon>rosids</taxon>
        <taxon>malvids</taxon>
        <taxon>Brassicales</taxon>
        <taxon>Brassicaceae</taxon>
        <taxon>Arabideae</taxon>
        <taxon>Arabis</taxon>
    </lineage>
</organism>
<dbReference type="Gramene" id="KFK33837">
    <property type="protein sequence ID" value="KFK33837"/>
    <property type="gene ID" value="AALP_AA5G066400"/>
</dbReference>
<protein>
    <submittedName>
        <fullName evidence="2">Uncharacterized protein</fullName>
    </submittedName>
</protein>